<organism evidence="2 3">
    <name type="scientific">Suhomyces tanzawaensis NRRL Y-17324</name>
    <dbReference type="NCBI Taxonomy" id="984487"/>
    <lineage>
        <taxon>Eukaryota</taxon>
        <taxon>Fungi</taxon>
        <taxon>Dikarya</taxon>
        <taxon>Ascomycota</taxon>
        <taxon>Saccharomycotina</taxon>
        <taxon>Pichiomycetes</taxon>
        <taxon>Debaryomycetaceae</taxon>
        <taxon>Suhomyces</taxon>
    </lineage>
</organism>
<dbReference type="AlphaFoldDB" id="A0A1E4SLT6"/>
<dbReference type="PANTHER" id="PTHR17630">
    <property type="entry name" value="DIENELACTONE HYDROLASE"/>
    <property type="match status" value="1"/>
</dbReference>
<reference evidence="3" key="1">
    <citation type="submission" date="2016-05" db="EMBL/GenBank/DDBJ databases">
        <title>Comparative genomics of biotechnologically important yeasts.</title>
        <authorList>
            <consortium name="DOE Joint Genome Institute"/>
            <person name="Riley R."/>
            <person name="Haridas S."/>
            <person name="Wolfe K.H."/>
            <person name="Lopes M.R."/>
            <person name="Hittinger C.T."/>
            <person name="Goker M."/>
            <person name="Salamov A."/>
            <person name="Wisecaver J."/>
            <person name="Long T.M."/>
            <person name="Aerts A.L."/>
            <person name="Barry K."/>
            <person name="Choi C."/>
            <person name="Clum A."/>
            <person name="Coughlan A.Y."/>
            <person name="Deshpande S."/>
            <person name="Douglass A.P."/>
            <person name="Hanson S.J."/>
            <person name="Klenk H.-P."/>
            <person name="Labutti K."/>
            <person name="Lapidus A."/>
            <person name="Lindquist E."/>
            <person name="Lipzen A."/>
            <person name="Meier-Kolthoff J.P."/>
            <person name="Ohm R.A."/>
            <person name="Otillar R.P."/>
            <person name="Pangilinan J."/>
            <person name="Peng Y."/>
            <person name="Rokas A."/>
            <person name="Rosa C.A."/>
            <person name="Scheuner C."/>
            <person name="Sibirny A.A."/>
            <person name="Slot J.C."/>
            <person name="Stielow J.B."/>
            <person name="Sun H."/>
            <person name="Kurtzman C.P."/>
            <person name="Blackwell M."/>
            <person name="Grigoriev I.V."/>
            <person name="Jeffries T.W."/>
        </authorList>
    </citation>
    <scope>NUCLEOTIDE SEQUENCE [LARGE SCALE GENOMIC DNA]</scope>
    <source>
        <strain evidence="3">NRRL Y-17324</strain>
    </source>
</reference>
<feature type="domain" description="Dienelactone hydrolase" evidence="1">
    <location>
        <begin position="32"/>
        <end position="241"/>
    </location>
</feature>
<dbReference type="GO" id="GO:0016787">
    <property type="term" value="F:hydrolase activity"/>
    <property type="evidence" value="ECO:0007669"/>
    <property type="project" value="UniProtKB-KW"/>
</dbReference>
<dbReference type="Pfam" id="PF01738">
    <property type="entry name" value="DLH"/>
    <property type="match status" value="1"/>
</dbReference>
<evidence type="ECO:0000313" key="3">
    <source>
        <dbReference type="Proteomes" id="UP000094285"/>
    </source>
</evidence>
<protein>
    <submittedName>
        <fullName evidence="2">Alpha/beta-hydrolase</fullName>
    </submittedName>
</protein>
<name>A0A1E4SLT6_9ASCO</name>
<sequence length="242" mass="26678">MASNPPGPCCAQANFHEGTPVGTFKTLFGVDTYQTGEANGNDRIIVILTDIFGHKFNNNQLVADQLAKNNYHVLMPDIFNGDPFIEGGDFAAKLKAWLPQHTPEITRPIADKFLADVKKEYSPKFFGSIGHCYGAKYTIVNLGADGILDAGAIAHPSYVTVDDVEAIAKPLIISSSENDYIYPTDLRHKTEEILTKNGVRYESTVYSGVEHGYAVRGDMTKQAVRYAKEKTLADQVCFFSQF</sequence>
<dbReference type="SUPFAM" id="SSF53474">
    <property type="entry name" value="alpha/beta-Hydrolases"/>
    <property type="match status" value="1"/>
</dbReference>
<dbReference type="EMBL" id="KV453910">
    <property type="protein sequence ID" value="ODV80489.1"/>
    <property type="molecule type" value="Genomic_DNA"/>
</dbReference>
<dbReference type="Proteomes" id="UP000094285">
    <property type="component" value="Unassembled WGS sequence"/>
</dbReference>
<keyword evidence="3" id="KW-1185">Reference proteome</keyword>
<dbReference type="RefSeq" id="XP_020065611.1">
    <property type="nucleotide sequence ID" value="XM_020206338.1"/>
</dbReference>
<dbReference type="GeneID" id="30980475"/>
<proteinExistence type="predicted"/>
<gene>
    <name evidence="2" type="ORF">CANTADRAFT_151160</name>
</gene>
<dbReference type="STRING" id="984487.A0A1E4SLT6"/>
<dbReference type="Gene3D" id="3.40.50.1820">
    <property type="entry name" value="alpha/beta hydrolase"/>
    <property type="match status" value="1"/>
</dbReference>
<evidence type="ECO:0000259" key="1">
    <source>
        <dbReference type="Pfam" id="PF01738"/>
    </source>
</evidence>
<evidence type="ECO:0000313" key="2">
    <source>
        <dbReference type="EMBL" id="ODV80489.1"/>
    </source>
</evidence>
<dbReference type="InterPro" id="IPR029058">
    <property type="entry name" value="AB_hydrolase_fold"/>
</dbReference>
<dbReference type="InterPro" id="IPR002925">
    <property type="entry name" value="Dienelactn_hydro"/>
</dbReference>
<keyword evidence="2" id="KW-0378">Hydrolase</keyword>
<dbReference type="OrthoDB" id="17560at2759"/>
<accession>A0A1E4SLT6</accession>
<dbReference type="PANTHER" id="PTHR17630:SF44">
    <property type="entry name" value="PROTEIN AIM2"/>
    <property type="match status" value="1"/>
</dbReference>